<dbReference type="AlphaFoldDB" id="A0A8J2MJ63"/>
<name>A0A8J2MJ63_COTCN</name>
<dbReference type="PANTHER" id="PTHR12978">
    <property type="entry name" value="HISTIDINE TRIAD HIT PROTEIN MEMBER"/>
    <property type="match status" value="1"/>
</dbReference>
<accession>A0A8J2MJ63</accession>
<dbReference type="SUPFAM" id="SSF102860">
    <property type="entry name" value="mRNA decapping enzyme DcpS N-terminal domain"/>
    <property type="match status" value="1"/>
</dbReference>
<evidence type="ECO:0000256" key="13">
    <source>
        <dbReference type="SAM" id="MobiDB-lite"/>
    </source>
</evidence>
<evidence type="ECO:0000256" key="5">
    <source>
        <dbReference type="ARBA" id="ARBA00015636"/>
    </source>
</evidence>
<dbReference type="InterPro" id="IPR011145">
    <property type="entry name" value="Scavenger_mRNA_decap_enz_N"/>
</dbReference>
<dbReference type="GO" id="GO:0005634">
    <property type="term" value="C:nucleus"/>
    <property type="evidence" value="ECO:0007669"/>
    <property type="project" value="UniProtKB-SubCell"/>
</dbReference>
<dbReference type="EMBL" id="CAJNRD030001121">
    <property type="protein sequence ID" value="CAG5094960.1"/>
    <property type="molecule type" value="Genomic_DNA"/>
</dbReference>
<dbReference type="SUPFAM" id="SSF54197">
    <property type="entry name" value="HIT-like"/>
    <property type="match status" value="1"/>
</dbReference>
<dbReference type="InterPro" id="IPR019808">
    <property type="entry name" value="Histidine_triad_CS"/>
</dbReference>
<keyword evidence="7" id="KW-0597">Phosphoprotein</keyword>
<dbReference type="GO" id="GO:0140932">
    <property type="term" value="F:5'-(N(7)-methyl 5'-triphosphoguanosine)-[mRNA] diphosphatase activity"/>
    <property type="evidence" value="ECO:0007669"/>
    <property type="project" value="UniProtKB-EC"/>
</dbReference>
<evidence type="ECO:0000256" key="7">
    <source>
        <dbReference type="ARBA" id="ARBA00022553"/>
    </source>
</evidence>
<evidence type="ECO:0000256" key="3">
    <source>
        <dbReference type="ARBA" id="ARBA00010208"/>
    </source>
</evidence>
<dbReference type="EC" id="3.6.1.59" evidence="4"/>
<dbReference type="Proteomes" id="UP000786811">
    <property type="component" value="Unassembled WGS sequence"/>
</dbReference>
<dbReference type="InterPro" id="IPR036265">
    <property type="entry name" value="HIT-like_sf"/>
</dbReference>
<dbReference type="PANTHER" id="PTHR12978:SF0">
    <property type="entry name" value="M7GPPPX DIPHOSPHATASE"/>
    <property type="match status" value="1"/>
</dbReference>
<dbReference type="Pfam" id="PF05652">
    <property type="entry name" value="DcpS"/>
    <property type="match status" value="1"/>
</dbReference>
<gene>
    <name evidence="14" type="ORF">HICCMSTLAB_LOCUS7470</name>
</gene>
<dbReference type="Gene3D" id="3.30.200.40">
    <property type="entry name" value="Scavenger mRNA decapping enzyme, N-terminal domain"/>
    <property type="match status" value="1"/>
</dbReference>
<evidence type="ECO:0000313" key="14">
    <source>
        <dbReference type="EMBL" id="CAG5094960.1"/>
    </source>
</evidence>
<dbReference type="InterPro" id="IPR008594">
    <property type="entry name" value="DcpS/DCS2"/>
</dbReference>
<dbReference type="GO" id="GO:0000932">
    <property type="term" value="C:P-body"/>
    <property type="evidence" value="ECO:0007669"/>
    <property type="project" value="TreeGrafter"/>
</dbReference>
<keyword evidence="8" id="KW-0378">Hydrolase</keyword>
<comment type="caution">
    <text evidence="14">The sequence shown here is derived from an EMBL/GenBank/DDBJ whole genome shotgun (WGS) entry which is preliminary data.</text>
</comment>
<evidence type="ECO:0000256" key="1">
    <source>
        <dbReference type="ARBA" id="ARBA00004123"/>
    </source>
</evidence>
<comment type="catalytic activity">
    <reaction evidence="12">
        <text>a 5'-end (N(7)-methyl 5'-triphosphoguanosine)-ribonucleoside in mRNA + H2O = N(7)-methyl-GMP + a 5'-end diphospho-ribonucleoside in mRNA + 2 H(+)</text>
        <dbReference type="Rhea" id="RHEA:65388"/>
        <dbReference type="Rhea" id="RHEA-COMP:17165"/>
        <dbReference type="Rhea" id="RHEA-COMP:17167"/>
        <dbReference type="ChEBI" id="CHEBI:15377"/>
        <dbReference type="ChEBI" id="CHEBI:15378"/>
        <dbReference type="ChEBI" id="CHEBI:58285"/>
        <dbReference type="ChEBI" id="CHEBI:156461"/>
        <dbReference type="ChEBI" id="CHEBI:167616"/>
        <dbReference type="EC" id="3.6.1.59"/>
    </reaction>
</comment>
<evidence type="ECO:0000256" key="4">
    <source>
        <dbReference type="ARBA" id="ARBA00012520"/>
    </source>
</evidence>
<reference evidence="14" key="1">
    <citation type="submission" date="2021-04" db="EMBL/GenBank/DDBJ databases">
        <authorList>
            <person name="Chebbi M.A.C M."/>
        </authorList>
    </citation>
    <scope>NUCLEOTIDE SEQUENCE</scope>
</reference>
<comment type="subcellular location">
    <subcellularLocation>
        <location evidence="2">Cytoplasm</location>
    </subcellularLocation>
    <subcellularLocation>
        <location evidence="1">Nucleus</location>
    </subcellularLocation>
</comment>
<dbReference type="PROSITE" id="PS00892">
    <property type="entry name" value="HIT_1"/>
    <property type="match status" value="1"/>
</dbReference>
<dbReference type="GO" id="GO:0000290">
    <property type="term" value="P:deadenylation-dependent decapping of nuclear-transcribed mRNA"/>
    <property type="evidence" value="ECO:0007669"/>
    <property type="project" value="InterPro"/>
</dbReference>
<evidence type="ECO:0000256" key="11">
    <source>
        <dbReference type="ARBA" id="ARBA00030609"/>
    </source>
</evidence>
<evidence type="ECO:0000256" key="9">
    <source>
        <dbReference type="ARBA" id="ARBA00023242"/>
    </source>
</evidence>
<evidence type="ECO:0000256" key="8">
    <source>
        <dbReference type="ARBA" id="ARBA00022801"/>
    </source>
</evidence>
<dbReference type="FunFam" id="3.30.428.10:FF:000006">
    <property type="entry name" value="m7GpppX diphosphatase"/>
    <property type="match status" value="1"/>
</dbReference>
<sequence length="361" mass="41798">MADTTVDFLCQQNTQEKSIINNGNKSNNNGTEAVESTIKDQDDVHDLLKNMSNFEVKRILRNNATQKQIAIEGTFKGCDGSALLVLEKKGFPEEQSLLEQGFFNDETTTKKIYRNDIYRGYDFYPTNEFNGLNATITYPAEPKHIEKFTPPDYYTIEETPEIYKNVTYPSLTKQLSIKWVDNILDGTAEADRVIYNDKDEKTGFVLVKDLKWKDDISNLYLIAITRLKIASIRELNESHLPLLKNIKEAGSRAIEEKYNIPANRLRTYFHYQPSYYHLHVHFTALTVENAGTLVERAHLLSTVINNIEMMPDYYQKATLTFRICKYEAYKPYEGYLKNEKASEKESTEEDDRPTKRLKLSD</sequence>
<keyword evidence="15" id="KW-1185">Reference proteome</keyword>
<feature type="compositionally biased region" description="Basic and acidic residues" evidence="13">
    <location>
        <begin position="352"/>
        <end position="361"/>
    </location>
</feature>
<evidence type="ECO:0000256" key="6">
    <source>
        <dbReference type="ARBA" id="ARBA00022490"/>
    </source>
</evidence>
<comment type="similarity">
    <text evidence="3">Belongs to the HIT family.</text>
</comment>
<organism evidence="14 15">
    <name type="scientific">Cotesia congregata</name>
    <name type="common">Parasitoid wasp</name>
    <name type="synonym">Apanteles congregatus</name>
    <dbReference type="NCBI Taxonomy" id="51543"/>
    <lineage>
        <taxon>Eukaryota</taxon>
        <taxon>Metazoa</taxon>
        <taxon>Ecdysozoa</taxon>
        <taxon>Arthropoda</taxon>
        <taxon>Hexapoda</taxon>
        <taxon>Insecta</taxon>
        <taxon>Pterygota</taxon>
        <taxon>Neoptera</taxon>
        <taxon>Endopterygota</taxon>
        <taxon>Hymenoptera</taxon>
        <taxon>Apocrita</taxon>
        <taxon>Ichneumonoidea</taxon>
        <taxon>Braconidae</taxon>
        <taxon>Microgastrinae</taxon>
        <taxon>Cotesia</taxon>
    </lineage>
</organism>
<evidence type="ECO:0000256" key="10">
    <source>
        <dbReference type="ARBA" id="ARBA00029885"/>
    </source>
</evidence>
<evidence type="ECO:0000313" key="15">
    <source>
        <dbReference type="Proteomes" id="UP000786811"/>
    </source>
</evidence>
<proteinExistence type="inferred from homology"/>
<evidence type="ECO:0000256" key="12">
    <source>
        <dbReference type="ARBA" id="ARBA00048222"/>
    </source>
</evidence>
<dbReference type="Gene3D" id="3.30.428.10">
    <property type="entry name" value="HIT-like"/>
    <property type="match status" value="1"/>
</dbReference>
<dbReference type="Pfam" id="PF11969">
    <property type="entry name" value="DcpS_C"/>
    <property type="match status" value="1"/>
</dbReference>
<evidence type="ECO:0000256" key="2">
    <source>
        <dbReference type="ARBA" id="ARBA00004496"/>
    </source>
</evidence>
<keyword evidence="6" id="KW-0963">Cytoplasm</keyword>
<protein>
    <recommendedName>
        <fullName evidence="5">m7GpppX diphosphatase</fullName>
        <ecNumber evidence="4">3.6.1.59</ecNumber>
    </recommendedName>
    <alternativeName>
        <fullName evidence="11">Decapping scavenger enzyme</fullName>
    </alternativeName>
    <alternativeName>
        <fullName evidence="10">Scavenger mRNA-decapping enzyme DcpS</fullName>
    </alternativeName>
</protein>
<dbReference type="OrthoDB" id="10264956at2759"/>
<feature type="region of interest" description="Disordered" evidence="13">
    <location>
        <begin position="337"/>
        <end position="361"/>
    </location>
</feature>
<keyword evidence="9" id="KW-0539">Nucleus</keyword>
<dbReference type="GO" id="GO:0000340">
    <property type="term" value="F:RNA 7-methylguanosine cap binding"/>
    <property type="evidence" value="ECO:0007669"/>
    <property type="project" value="TreeGrafter"/>
</dbReference>